<feature type="domain" description="YDG" evidence="1">
    <location>
        <begin position="1"/>
        <end position="89"/>
    </location>
</feature>
<organism evidence="2 3">
    <name type="scientific">Archangium lansingense</name>
    <dbReference type="NCBI Taxonomy" id="2995310"/>
    <lineage>
        <taxon>Bacteria</taxon>
        <taxon>Pseudomonadati</taxon>
        <taxon>Myxococcota</taxon>
        <taxon>Myxococcia</taxon>
        <taxon>Myxococcales</taxon>
        <taxon>Cystobacterineae</taxon>
        <taxon>Archangiaceae</taxon>
        <taxon>Archangium</taxon>
    </lineage>
</organism>
<protein>
    <submittedName>
        <fullName evidence="2">DUF3892 domain-containing protein</fullName>
    </submittedName>
</protein>
<dbReference type="PROSITE" id="PS51015">
    <property type="entry name" value="YDG"/>
    <property type="match status" value="1"/>
</dbReference>
<proteinExistence type="predicted"/>
<dbReference type="InterPro" id="IPR003105">
    <property type="entry name" value="SRA_YDG"/>
</dbReference>
<evidence type="ECO:0000313" key="2">
    <source>
        <dbReference type="EMBL" id="MCY1074744.1"/>
    </source>
</evidence>
<dbReference type="Proteomes" id="UP001207654">
    <property type="component" value="Unassembled WGS sequence"/>
</dbReference>
<reference evidence="2 3" key="1">
    <citation type="submission" date="2022-11" db="EMBL/GenBank/DDBJ databases">
        <title>Minimal conservation of predation-associated metabolite biosynthetic gene clusters underscores biosynthetic potential of Myxococcota including descriptions for ten novel species: Archangium lansinium sp. nov., Myxococcus landrumus sp. nov., Nannocystis bai.</title>
        <authorList>
            <person name="Ahearne A."/>
            <person name="Stevens C."/>
            <person name="Phillips K."/>
        </authorList>
    </citation>
    <scope>NUCLEOTIDE SEQUENCE [LARGE SCALE GENOMIC DNA]</scope>
    <source>
        <strain evidence="2 3">MIWBW</strain>
    </source>
</reference>
<dbReference type="InterPro" id="IPR024997">
    <property type="entry name" value="DUF3892"/>
</dbReference>
<dbReference type="Pfam" id="PF13031">
    <property type="entry name" value="DUF3892"/>
    <property type="match status" value="1"/>
</dbReference>
<dbReference type="RefSeq" id="WP_267533703.1">
    <property type="nucleotide sequence ID" value="NZ_JAPNKA010000001.1"/>
</dbReference>
<accession>A0ABT3ZZB6</accession>
<dbReference type="EMBL" id="JAPNKA010000001">
    <property type="protein sequence ID" value="MCY1074744.1"/>
    <property type="molecule type" value="Genomic_DNA"/>
</dbReference>
<keyword evidence="3" id="KW-1185">Reference proteome</keyword>
<comment type="caution">
    <text evidence="2">The sequence shown here is derived from an EMBL/GenBank/DDBJ whole genome shotgun (WGS) entry which is preliminary data.</text>
</comment>
<gene>
    <name evidence="2" type="ORF">OV287_09615</name>
</gene>
<evidence type="ECO:0000313" key="3">
    <source>
        <dbReference type="Proteomes" id="UP001207654"/>
    </source>
</evidence>
<evidence type="ECO:0000259" key="1">
    <source>
        <dbReference type="PROSITE" id="PS51015"/>
    </source>
</evidence>
<name>A0ABT3ZZB6_9BACT</name>
<sequence>MVYITEVHMSGGSSHEHIAEVRWYEPSSGKDDRSSRSEMVDWILNKGGDARVKDYRGEVQVKVVRANPPYLRTYADNRPTDNLLSLPRY</sequence>